<dbReference type="Proteomes" id="UP000590749">
    <property type="component" value="Unassembled WGS sequence"/>
</dbReference>
<evidence type="ECO:0000313" key="3">
    <source>
        <dbReference type="Proteomes" id="UP000590749"/>
    </source>
</evidence>
<name>A0A7W5FGT5_9ACTN</name>
<proteinExistence type="predicted"/>
<dbReference type="EMBL" id="JACHXF010000012">
    <property type="protein sequence ID" value="MBB3097869.1"/>
    <property type="molecule type" value="Genomic_DNA"/>
</dbReference>
<feature type="region of interest" description="Disordered" evidence="1">
    <location>
        <begin position="29"/>
        <end position="49"/>
    </location>
</feature>
<sequence length="49" mass="5203">MEFFTLHDHRGLHPPMASSLISVLTVTTPGIDTPPPPVTDGERGGLLPP</sequence>
<protein>
    <submittedName>
        <fullName evidence="2">Uncharacterized protein</fullName>
    </submittedName>
</protein>
<accession>A0A7W5FGT5</accession>
<reference evidence="2 3" key="1">
    <citation type="submission" date="2020-08" db="EMBL/GenBank/DDBJ databases">
        <title>Genomic Encyclopedia of Type Strains, Phase III (KMG-III): the genomes of soil and plant-associated and newly described type strains.</title>
        <authorList>
            <person name="Whitman W."/>
        </authorList>
    </citation>
    <scope>NUCLEOTIDE SEQUENCE [LARGE SCALE GENOMIC DNA]</scope>
    <source>
        <strain evidence="2 3">CECT 3287</strain>
    </source>
</reference>
<evidence type="ECO:0000313" key="2">
    <source>
        <dbReference type="EMBL" id="MBB3097869.1"/>
    </source>
</evidence>
<comment type="caution">
    <text evidence="2">The sequence shown here is derived from an EMBL/GenBank/DDBJ whole genome shotgun (WGS) entry which is preliminary data.</text>
</comment>
<gene>
    <name evidence="2" type="ORF">FHR83_005553</name>
</gene>
<keyword evidence="3" id="KW-1185">Reference proteome</keyword>
<evidence type="ECO:0000256" key="1">
    <source>
        <dbReference type="SAM" id="MobiDB-lite"/>
    </source>
</evidence>
<organism evidence="2 3">
    <name type="scientific">Actinoplanes campanulatus</name>
    <dbReference type="NCBI Taxonomy" id="113559"/>
    <lineage>
        <taxon>Bacteria</taxon>
        <taxon>Bacillati</taxon>
        <taxon>Actinomycetota</taxon>
        <taxon>Actinomycetes</taxon>
        <taxon>Micromonosporales</taxon>
        <taxon>Micromonosporaceae</taxon>
        <taxon>Actinoplanes</taxon>
    </lineage>
</organism>
<dbReference type="RefSeq" id="WP_189285748.1">
    <property type="nucleotide sequence ID" value="NZ_BMPW01000009.1"/>
</dbReference>
<dbReference type="AlphaFoldDB" id="A0A7W5FGT5"/>